<accession>X0SQ74</accession>
<dbReference type="AlphaFoldDB" id="X0SQ74"/>
<organism evidence="1">
    <name type="scientific">marine sediment metagenome</name>
    <dbReference type="NCBI Taxonomy" id="412755"/>
    <lineage>
        <taxon>unclassified sequences</taxon>
        <taxon>metagenomes</taxon>
        <taxon>ecological metagenomes</taxon>
    </lineage>
</organism>
<proteinExistence type="predicted"/>
<evidence type="ECO:0000313" key="1">
    <source>
        <dbReference type="EMBL" id="GAF78017.1"/>
    </source>
</evidence>
<comment type="caution">
    <text evidence="1">The sequence shown here is derived from an EMBL/GenBank/DDBJ whole genome shotgun (WGS) entry which is preliminary data.</text>
</comment>
<sequence length="63" mass="7647">MSVIKLSNHRKHITIKGRDSVHVMPLDLIWDVIERKKDIKEIEEYEDFLPEILREWIFDVSEI</sequence>
<gene>
    <name evidence="1" type="ORF">S01H1_11267</name>
</gene>
<reference evidence="1" key="1">
    <citation type="journal article" date="2014" name="Front. Microbiol.">
        <title>High frequency of phylogenetically diverse reductive dehalogenase-homologous genes in deep subseafloor sedimentary metagenomes.</title>
        <authorList>
            <person name="Kawai M."/>
            <person name="Futagami T."/>
            <person name="Toyoda A."/>
            <person name="Takaki Y."/>
            <person name="Nishi S."/>
            <person name="Hori S."/>
            <person name="Arai W."/>
            <person name="Tsubouchi T."/>
            <person name="Morono Y."/>
            <person name="Uchiyama I."/>
            <person name="Ito T."/>
            <person name="Fujiyama A."/>
            <person name="Inagaki F."/>
            <person name="Takami H."/>
        </authorList>
    </citation>
    <scope>NUCLEOTIDE SEQUENCE</scope>
    <source>
        <strain evidence="1">Expedition CK06-06</strain>
    </source>
</reference>
<name>X0SQ74_9ZZZZ</name>
<protein>
    <submittedName>
        <fullName evidence="1">Uncharacterized protein</fullName>
    </submittedName>
</protein>
<dbReference type="EMBL" id="BARS01005742">
    <property type="protein sequence ID" value="GAF78017.1"/>
    <property type="molecule type" value="Genomic_DNA"/>
</dbReference>